<organism evidence="2 3">
    <name type="scientific">Actinidia rufa</name>
    <dbReference type="NCBI Taxonomy" id="165716"/>
    <lineage>
        <taxon>Eukaryota</taxon>
        <taxon>Viridiplantae</taxon>
        <taxon>Streptophyta</taxon>
        <taxon>Embryophyta</taxon>
        <taxon>Tracheophyta</taxon>
        <taxon>Spermatophyta</taxon>
        <taxon>Magnoliopsida</taxon>
        <taxon>eudicotyledons</taxon>
        <taxon>Gunneridae</taxon>
        <taxon>Pentapetalae</taxon>
        <taxon>asterids</taxon>
        <taxon>Ericales</taxon>
        <taxon>Actinidiaceae</taxon>
        <taxon>Actinidia</taxon>
    </lineage>
</organism>
<dbReference type="Proteomes" id="UP000585474">
    <property type="component" value="Unassembled WGS sequence"/>
</dbReference>
<comment type="caution">
    <text evidence="2">The sequence shown here is derived from an EMBL/GenBank/DDBJ whole genome shotgun (WGS) entry which is preliminary data.</text>
</comment>
<evidence type="ECO:0000313" key="3">
    <source>
        <dbReference type="Proteomes" id="UP000585474"/>
    </source>
</evidence>
<dbReference type="AlphaFoldDB" id="A0A7J0EMK2"/>
<dbReference type="EMBL" id="BJWL01000005">
    <property type="protein sequence ID" value="GFY87714.1"/>
    <property type="molecule type" value="Genomic_DNA"/>
</dbReference>
<keyword evidence="3" id="KW-1185">Reference proteome</keyword>
<proteinExistence type="predicted"/>
<feature type="compositionally biased region" description="Low complexity" evidence="1">
    <location>
        <begin position="74"/>
        <end position="86"/>
    </location>
</feature>
<feature type="compositionally biased region" description="Basic and acidic residues" evidence="1">
    <location>
        <begin position="1"/>
        <end position="27"/>
    </location>
</feature>
<gene>
    <name evidence="2" type="ORF">Acr_05g0013530</name>
</gene>
<evidence type="ECO:0000256" key="1">
    <source>
        <dbReference type="SAM" id="MobiDB-lite"/>
    </source>
</evidence>
<feature type="region of interest" description="Disordered" evidence="1">
    <location>
        <begin position="1"/>
        <end position="134"/>
    </location>
</feature>
<accession>A0A7J0EMK2</accession>
<feature type="compositionally biased region" description="Polar residues" evidence="1">
    <location>
        <begin position="29"/>
        <end position="47"/>
    </location>
</feature>
<reference evidence="2 3" key="1">
    <citation type="submission" date="2019-07" db="EMBL/GenBank/DDBJ databases">
        <title>De Novo Assembly of kiwifruit Actinidia rufa.</title>
        <authorList>
            <person name="Sugita-Konishi S."/>
            <person name="Sato K."/>
            <person name="Mori E."/>
            <person name="Abe Y."/>
            <person name="Kisaki G."/>
            <person name="Hamano K."/>
            <person name="Suezawa K."/>
            <person name="Otani M."/>
            <person name="Fukuda T."/>
            <person name="Manabe T."/>
            <person name="Gomi K."/>
            <person name="Tabuchi M."/>
            <person name="Akimitsu K."/>
            <person name="Kataoka I."/>
        </authorList>
    </citation>
    <scope>NUCLEOTIDE SEQUENCE [LARGE SCALE GENOMIC DNA]</scope>
    <source>
        <strain evidence="3">cv. Fuchu</strain>
    </source>
</reference>
<name>A0A7J0EMK2_9ERIC</name>
<evidence type="ECO:0000313" key="2">
    <source>
        <dbReference type="EMBL" id="GFY87714.1"/>
    </source>
</evidence>
<sequence length="163" mass="17346">MLKGEHHQSLSLKPKETTSDTKIDVKAGETQNPVTKGDNTARTSTSDRMIGDKEMAKPTSNSASKTDSKFAEVSSSDSKAAGSTSTQSTSNNKHTKKTGLGNTQQNGTVNIPSASFSETGGEKPDESPSRPPLGENIVLGVALEETLDICKFHMFRVYDVLGL</sequence>
<protein>
    <submittedName>
        <fullName evidence="2">MSCS-like 2</fullName>
    </submittedName>
</protein>
<feature type="compositionally biased region" description="Polar residues" evidence="1">
    <location>
        <begin position="100"/>
        <end position="118"/>
    </location>
</feature>